<accession>A0A644SWS1</accession>
<comment type="caution">
    <text evidence="6">The sequence shown here is derived from an EMBL/GenBank/DDBJ whole genome shotgun (WGS) entry which is preliminary data.</text>
</comment>
<feature type="transmembrane region" description="Helical" evidence="5">
    <location>
        <begin position="500"/>
        <end position="521"/>
    </location>
</feature>
<protein>
    <recommendedName>
        <fullName evidence="7">DUF445 domain-containing protein</fullName>
    </recommendedName>
</protein>
<evidence type="ECO:0000313" key="6">
    <source>
        <dbReference type="EMBL" id="MPL59116.1"/>
    </source>
</evidence>
<proteinExistence type="predicted"/>
<feature type="transmembrane region" description="Helical" evidence="5">
    <location>
        <begin position="6"/>
        <end position="26"/>
    </location>
</feature>
<keyword evidence="2 5" id="KW-0812">Transmembrane</keyword>
<evidence type="ECO:0000256" key="4">
    <source>
        <dbReference type="ARBA" id="ARBA00023136"/>
    </source>
</evidence>
<dbReference type="EMBL" id="VSSQ01000008">
    <property type="protein sequence ID" value="MPL59116.1"/>
    <property type="molecule type" value="Genomic_DNA"/>
</dbReference>
<evidence type="ECO:0000256" key="2">
    <source>
        <dbReference type="ARBA" id="ARBA00022692"/>
    </source>
</evidence>
<dbReference type="Pfam" id="PF04286">
    <property type="entry name" value="DUF445"/>
    <property type="match status" value="1"/>
</dbReference>
<evidence type="ECO:0008006" key="7">
    <source>
        <dbReference type="Google" id="ProtNLM"/>
    </source>
</evidence>
<sequence length="524" mass="56575">MEFVKIWIVPPVIGAIIGYFTNWLAIKMLFRPLNPIYVGRFKLPFTPGILPRERRRLTDSVGETVSRELLTGEVFRGRLADPALREKIDEAVYVIVDEALQKDASVFLRSLSSKIDPSREGEGLSRAESLLVDSLKSALGSREIKEALASALSSALKDIEALPIREILSPQSLESLTARLAGSLGEKGRQDKVHAVMRAGGKAGGAVAGLLSDDLKAELLGFGAKTLYSRLLPVLEAALASPELKNQLNGLGVSILKKAIGRLGPLQRLIVSAANYEKTLTEAMPETVQDITQALLGLLRDEKTAENLLRSVHRYVLNPRLSHDGFAREEASGPEEFWQAMKILMDGLGAEGESFAERLARGYGTIADLSLGELLPGLSAGLSSSLGTLILGKEEATADSDFSVRTGAGQALFSKALVSFLNAYAERLEGKSLAETLRLGEKEKRALAAGIAKGTVAGISAYADRLVDALDIRQMVVSKIDSLDMAEAERILLRVVNRELNWITILGGILGFFIGFTQSLLTLL</sequence>
<evidence type="ECO:0000256" key="1">
    <source>
        <dbReference type="ARBA" id="ARBA00004308"/>
    </source>
</evidence>
<keyword evidence="3 5" id="KW-1133">Transmembrane helix</keyword>
<dbReference type="PANTHER" id="PTHR35791">
    <property type="entry name" value="UPF0754 MEMBRANE PROTEIN YHEB"/>
    <property type="match status" value="1"/>
</dbReference>
<keyword evidence="4 5" id="KW-0472">Membrane</keyword>
<reference evidence="6" key="1">
    <citation type="submission" date="2019-08" db="EMBL/GenBank/DDBJ databases">
        <authorList>
            <person name="Kucharzyk K."/>
            <person name="Murdoch R.W."/>
            <person name="Higgins S."/>
            <person name="Loffler F."/>
        </authorList>
    </citation>
    <scope>NUCLEOTIDE SEQUENCE</scope>
</reference>
<comment type="subcellular location">
    <subcellularLocation>
        <location evidence="1">Endomembrane system</location>
    </subcellularLocation>
</comment>
<gene>
    <name evidence="6" type="ORF">SDC9_04664</name>
</gene>
<evidence type="ECO:0000256" key="5">
    <source>
        <dbReference type="SAM" id="Phobius"/>
    </source>
</evidence>
<dbReference type="AlphaFoldDB" id="A0A644SWS1"/>
<name>A0A644SWS1_9ZZZZ</name>
<dbReference type="InterPro" id="IPR007383">
    <property type="entry name" value="DUF445"/>
</dbReference>
<organism evidence="6">
    <name type="scientific">bioreactor metagenome</name>
    <dbReference type="NCBI Taxonomy" id="1076179"/>
    <lineage>
        <taxon>unclassified sequences</taxon>
        <taxon>metagenomes</taxon>
        <taxon>ecological metagenomes</taxon>
    </lineage>
</organism>
<evidence type="ECO:0000256" key="3">
    <source>
        <dbReference type="ARBA" id="ARBA00022989"/>
    </source>
</evidence>
<dbReference type="GO" id="GO:0012505">
    <property type="term" value="C:endomembrane system"/>
    <property type="evidence" value="ECO:0007669"/>
    <property type="project" value="UniProtKB-SubCell"/>
</dbReference>
<dbReference type="PANTHER" id="PTHR35791:SF1">
    <property type="entry name" value="UPF0754 MEMBRANE PROTEIN YHEB"/>
    <property type="match status" value="1"/>
</dbReference>